<reference evidence="2" key="1">
    <citation type="journal article" date="2015" name="Proc. Natl. Acad. Sci. U.S.A.">
        <title>Genome sequencing of adzuki bean (Vigna angularis) provides insight into high starch and low fat accumulation and domestication.</title>
        <authorList>
            <person name="Yang K."/>
            <person name="Tian Z."/>
            <person name="Chen C."/>
            <person name="Luo L."/>
            <person name="Zhao B."/>
            <person name="Wang Z."/>
            <person name="Yu L."/>
            <person name="Li Y."/>
            <person name="Sun Y."/>
            <person name="Li W."/>
            <person name="Chen Y."/>
            <person name="Li Y."/>
            <person name="Zhang Y."/>
            <person name="Ai D."/>
            <person name="Zhao J."/>
            <person name="Shang C."/>
            <person name="Ma Y."/>
            <person name="Wu B."/>
            <person name="Wang M."/>
            <person name="Gao L."/>
            <person name="Sun D."/>
            <person name="Zhang P."/>
            <person name="Guo F."/>
            <person name="Wang W."/>
            <person name="Li Y."/>
            <person name="Wang J."/>
            <person name="Varshney R.K."/>
            <person name="Wang J."/>
            <person name="Ling H.Q."/>
            <person name="Wan P."/>
        </authorList>
    </citation>
    <scope>NUCLEOTIDE SEQUENCE</scope>
    <source>
        <strain evidence="2">cv. Jingnong 6</strain>
    </source>
</reference>
<gene>
    <name evidence="1" type="ORF">LR48_Vigan02g108900</name>
</gene>
<dbReference type="EMBL" id="CM003372">
    <property type="protein sequence ID" value="KOM34939.1"/>
    <property type="molecule type" value="Genomic_DNA"/>
</dbReference>
<organism evidence="1 2">
    <name type="scientific">Phaseolus angularis</name>
    <name type="common">Azuki bean</name>
    <name type="synonym">Vigna angularis</name>
    <dbReference type="NCBI Taxonomy" id="3914"/>
    <lineage>
        <taxon>Eukaryota</taxon>
        <taxon>Viridiplantae</taxon>
        <taxon>Streptophyta</taxon>
        <taxon>Embryophyta</taxon>
        <taxon>Tracheophyta</taxon>
        <taxon>Spermatophyta</taxon>
        <taxon>Magnoliopsida</taxon>
        <taxon>eudicotyledons</taxon>
        <taxon>Gunneridae</taxon>
        <taxon>Pentapetalae</taxon>
        <taxon>rosids</taxon>
        <taxon>fabids</taxon>
        <taxon>Fabales</taxon>
        <taxon>Fabaceae</taxon>
        <taxon>Papilionoideae</taxon>
        <taxon>50 kb inversion clade</taxon>
        <taxon>NPAAA clade</taxon>
        <taxon>indigoferoid/millettioid clade</taxon>
        <taxon>Phaseoleae</taxon>
        <taxon>Vigna</taxon>
    </lineage>
</organism>
<dbReference type="Gramene" id="KOM34939">
    <property type="protein sequence ID" value="KOM34939"/>
    <property type="gene ID" value="LR48_Vigan02g108900"/>
</dbReference>
<proteinExistence type="predicted"/>
<evidence type="ECO:0000313" key="1">
    <source>
        <dbReference type="EMBL" id="KOM34939.1"/>
    </source>
</evidence>
<evidence type="ECO:0000313" key="2">
    <source>
        <dbReference type="Proteomes" id="UP000053144"/>
    </source>
</evidence>
<sequence>MRGKKLKASGLLAINEKEKKKVAPLVSHATNRNKEEEGSLPLCDVKEKTFFGLRETLGAAPKLGLFVRKESRRRRRKEISLSCATWIRIRKKGPCVLREKKFLTGLAGFYASVGQETEAVSHFEKVSGEEFDLRKDKCFLQDYMSQLLT</sequence>
<dbReference type="Proteomes" id="UP000053144">
    <property type="component" value="Chromosome 2"/>
</dbReference>
<accession>A0A0L9TXQ7</accession>
<protein>
    <submittedName>
        <fullName evidence="1">Uncharacterized protein</fullName>
    </submittedName>
</protein>
<dbReference type="AlphaFoldDB" id="A0A0L9TXQ7"/>
<name>A0A0L9TXQ7_PHAAN</name>